<evidence type="ECO:0000256" key="4">
    <source>
        <dbReference type="ARBA" id="ARBA00022737"/>
    </source>
</evidence>
<dbReference type="PANTHER" id="PTHR43652">
    <property type="entry name" value="BASIC AMINO ACID ANTIPORTER YFCC-RELATED"/>
    <property type="match status" value="1"/>
</dbReference>
<comment type="subcellular location">
    <subcellularLocation>
        <location evidence="1">Membrane</location>
        <topology evidence="1">Multi-pass membrane protein</topology>
    </subcellularLocation>
</comment>
<dbReference type="PANTHER" id="PTHR43652:SF1">
    <property type="entry name" value="RESPONSE REGULATOR"/>
    <property type="match status" value="1"/>
</dbReference>
<dbReference type="AlphaFoldDB" id="F9Q7A8"/>
<dbReference type="InterPro" id="IPR051679">
    <property type="entry name" value="DASS-Related_Transporters"/>
</dbReference>
<dbReference type="Proteomes" id="UP000006235">
    <property type="component" value="Unassembled WGS sequence"/>
</dbReference>
<protein>
    <submittedName>
        <fullName evidence="9">Citrate transporter domain protein</fullName>
    </submittedName>
</protein>
<evidence type="ECO:0000313" key="9">
    <source>
        <dbReference type="EMBL" id="EGV06601.1"/>
    </source>
</evidence>
<feature type="transmembrane region" description="Helical" evidence="7">
    <location>
        <begin position="70"/>
        <end position="99"/>
    </location>
</feature>
<evidence type="ECO:0000256" key="7">
    <source>
        <dbReference type="SAM" id="Phobius"/>
    </source>
</evidence>
<evidence type="ECO:0000313" key="10">
    <source>
        <dbReference type="Proteomes" id="UP000006235"/>
    </source>
</evidence>
<evidence type="ECO:0000256" key="3">
    <source>
        <dbReference type="ARBA" id="ARBA00022692"/>
    </source>
</evidence>
<keyword evidence="4" id="KW-0677">Repeat</keyword>
<feature type="domain" description="Citrate transporter-like" evidence="8">
    <location>
        <begin position="2"/>
        <end position="144"/>
    </location>
</feature>
<evidence type="ECO:0000256" key="5">
    <source>
        <dbReference type="ARBA" id="ARBA00022989"/>
    </source>
</evidence>
<proteinExistence type="predicted"/>
<accession>F9Q7A8</accession>
<dbReference type="InterPro" id="IPR004680">
    <property type="entry name" value="Cit_transptr-like_dom"/>
</dbReference>
<evidence type="ECO:0000256" key="1">
    <source>
        <dbReference type="ARBA" id="ARBA00004141"/>
    </source>
</evidence>
<name>F9Q7A8_9PAST</name>
<dbReference type="GO" id="GO:0005886">
    <property type="term" value="C:plasma membrane"/>
    <property type="evidence" value="ECO:0007669"/>
    <property type="project" value="TreeGrafter"/>
</dbReference>
<feature type="transmembrane region" description="Helical" evidence="7">
    <location>
        <begin position="32"/>
        <end position="50"/>
    </location>
</feature>
<keyword evidence="5 7" id="KW-1133">Transmembrane helix</keyword>
<evidence type="ECO:0000256" key="2">
    <source>
        <dbReference type="ARBA" id="ARBA00022448"/>
    </source>
</evidence>
<comment type="caution">
    <text evidence="9">The sequence shown here is derived from an EMBL/GenBank/DDBJ whole genome shotgun (WGS) entry which is preliminary data.</text>
</comment>
<sequence length="157" mass="16981">MDVVALLVMLFFYTSGILSINEILAGFSDPNIILIALLFVVGEGLVRTGIAYQVSDSILRFAKNSEVKVLIYLMLSVTGLGAFMSSTGVVAVFIPVVLMICRQMNIPPKRLMMPLSVAGLISGMMTLIATPPNLVVNAELLHDTGLRLRFLILPLSV</sequence>
<dbReference type="STRING" id="1035188.HMPREF9952_0152"/>
<feature type="transmembrane region" description="Helical" evidence="7">
    <location>
        <begin position="6"/>
        <end position="25"/>
    </location>
</feature>
<feature type="transmembrane region" description="Helical" evidence="7">
    <location>
        <begin position="111"/>
        <end position="130"/>
    </location>
</feature>
<keyword evidence="2" id="KW-0813">Transport</keyword>
<gene>
    <name evidence="9" type="ORF">HMPREF9952_0152</name>
</gene>
<organism evidence="9 10">
    <name type="scientific">Haemophilus pittmaniae HK 85</name>
    <dbReference type="NCBI Taxonomy" id="1035188"/>
    <lineage>
        <taxon>Bacteria</taxon>
        <taxon>Pseudomonadati</taxon>
        <taxon>Pseudomonadota</taxon>
        <taxon>Gammaproteobacteria</taxon>
        <taxon>Pasteurellales</taxon>
        <taxon>Pasteurellaceae</taxon>
        <taxon>Haemophilus</taxon>
    </lineage>
</organism>
<evidence type="ECO:0000256" key="6">
    <source>
        <dbReference type="ARBA" id="ARBA00023136"/>
    </source>
</evidence>
<evidence type="ECO:0000259" key="8">
    <source>
        <dbReference type="Pfam" id="PF03600"/>
    </source>
</evidence>
<dbReference type="Pfam" id="PF03600">
    <property type="entry name" value="CitMHS"/>
    <property type="match status" value="1"/>
</dbReference>
<keyword evidence="3 7" id="KW-0812">Transmembrane</keyword>
<keyword evidence="6 7" id="KW-0472">Membrane</keyword>
<dbReference type="EMBL" id="AFUV01000006">
    <property type="protein sequence ID" value="EGV06601.1"/>
    <property type="molecule type" value="Genomic_DNA"/>
</dbReference>
<reference evidence="9 10" key="1">
    <citation type="submission" date="2011-07" db="EMBL/GenBank/DDBJ databases">
        <authorList>
            <person name="Harkins D.M."/>
            <person name="Madupu R."/>
            <person name="Durkin A.S."/>
            <person name="Torralba M."/>
            <person name="Methe B."/>
            <person name="Sutton G.G."/>
            <person name="Nelson K.E."/>
        </authorList>
    </citation>
    <scope>NUCLEOTIDE SEQUENCE [LARGE SCALE GENOMIC DNA]</scope>
    <source>
        <strain evidence="9 10">HK 85</strain>
    </source>
</reference>
<dbReference type="GO" id="GO:0055085">
    <property type="term" value="P:transmembrane transport"/>
    <property type="evidence" value="ECO:0007669"/>
    <property type="project" value="InterPro"/>
</dbReference>